<dbReference type="Proteomes" id="UP000298030">
    <property type="component" value="Unassembled WGS sequence"/>
</dbReference>
<gene>
    <name evidence="2" type="ORF">FA13DRAFT_1789894</name>
</gene>
<dbReference type="InterPro" id="IPR013154">
    <property type="entry name" value="ADH-like_N"/>
</dbReference>
<reference evidence="2 3" key="1">
    <citation type="journal article" date="2019" name="Nat. Ecol. Evol.">
        <title>Megaphylogeny resolves global patterns of mushroom evolution.</title>
        <authorList>
            <person name="Varga T."/>
            <person name="Krizsan K."/>
            <person name="Foldi C."/>
            <person name="Dima B."/>
            <person name="Sanchez-Garcia M."/>
            <person name="Sanchez-Ramirez S."/>
            <person name="Szollosi G.J."/>
            <person name="Szarkandi J.G."/>
            <person name="Papp V."/>
            <person name="Albert L."/>
            <person name="Andreopoulos W."/>
            <person name="Angelini C."/>
            <person name="Antonin V."/>
            <person name="Barry K.W."/>
            <person name="Bougher N.L."/>
            <person name="Buchanan P."/>
            <person name="Buyck B."/>
            <person name="Bense V."/>
            <person name="Catcheside P."/>
            <person name="Chovatia M."/>
            <person name="Cooper J."/>
            <person name="Damon W."/>
            <person name="Desjardin D."/>
            <person name="Finy P."/>
            <person name="Geml J."/>
            <person name="Haridas S."/>
            <person name="Hughes K."/>
            <person name="Justo A."/>
            <person name="Karasinski D."/>
            <person name="Kautmanova I."/>
            <person name="Kiss B."/>
            <person name="Kocsube S."/>
            <person name="Kotiranta H."/>
            <person name="LaButti K.M."/>
            <person name="Lechner B.E."/>
            <person name="Liimatainen K."/>
            <person name="Lipzen A."/>
            <person name="Lukacs Z."/>
            <person name="Mihaltcheva S."/>
            <person name="Morgado L.N."/>
            <person name="Niskanen T."/>
            <person name="Noordeloos M.E."/>
            <person name="Ohm R.A."/>
            <person name="Ortiz-Santana B."/>
            <person name="Ovrebo C."/>
            <person name="Racz N."/>
            <person name="Riley R."/>
            <person name="Savchenko A."/>
            <person name="Shiryaev A."/>
            <person name="Soop K."/>
            <person name="Spirin V."/>
            <person name="Szebenyi C."/>
            <person name="Tomsovsky M."/>
            <person name="Tulloss R.E."/>
            <person name="Uehling J."/>
            <person name="Grigoriev I.V."/>
            <person name="Vagvolgyi C."/>
            <person name="Papp T."/>
            <person name="Martin F.M."/>
            <person name="Miettinen O."/>
            <person name="Hibbett D.S."/>
            <person name="Nagy L.G."/>
        </authorList>
    </citation>
    <scope>NUCLEOTIDE SEQUENCE [LARGE SCALE GENOMIC DNA]</scope>
    <source>
        <strain evidence="2 3">FP101781</strain>
    </source>
</reference>
<sequence length="338" mass="36550">MSLPIQQKALVLKEKFGDWALADVPVPQPGRDEVLVKIYSSALNPVDWKIQKDGVFLEEFPVILGSDIAGEVVKLGEGVSQVGLGDRVFLQGVISNNDQTGFQQSRPISPMMMPRRSPVTITAAYIGLYNVIPHGLGFDSLIKQENRGKYDGVPLVILGGSSAVGHFAIQLAKLSGFNPVITTASTKHEAFLKARGATHVLDRNVPLEAQLKAINAFPIKNVIDAISTAETQKQGFDILAPGGKQVLFLDPEPLWEEEGSKQGKTPVYVLGAKQFPQHIELLKELWNNFTGLLAGGDIKPHNVEVLPSGLGGIEAGLKRLEEGKISNTKLVSRPQETA</sequence>
<dbReference type="Gene3D" id="3.90.180.10">
    <property type="entry name" value="Medium-chain alcohol dehydrogenases, catalytic domain"/>
    <property type="match status" value="1"/>
</dbReference>
<dbReference type="Pfam" id="PF00107">
    <property type="entry name" value="ADH_zinc_N"/>
    <property type="match status" value="1"/>
</dbReference>
<protein>
    <submittedName>
        <fullName evidence="2">GroES-like protein</fullName>
    </submittedName>
</protein>
<accession>A0A4Y7TGZ3</accession>
<dbReference type="Gene3D" id="3.40.50.720">
    <property type="entry name" value="NAD(P)-binding Rossmann-like Domain"/>
    <property type="match status" value="1"/>
</dbReference>
<dbReference type="AlphaFoldDB" id="A0A4Y7TGZ3"/>
<dbReference type="STRING" id="71717.A0A4Y7TGZ3"/>
<dbReference type="InterPro" id="IPR047122">
    <property type="entry name" value="Trans-enoyl_RdTase-like"/>
</dbReference>
<keyword evidence="3" id="KW-1185">Reference proteome</keyword>
<name>A0A4Y7TGZ3_COPMI</name>
<dbReference type="InterPro" id="IPR020843">
    <property type="entry name" value="ER"/>
</dbReference>
<organism evidence="2 3">
    <name type="scientific">Coprinellus micaceus</name>
    <name type="common">Glistening ink-cap mushroom</name>
    <name type="synonym">Coprinus micaceus</name>
    <dbReference type="NCBI Taxonomy" id="71717"/>
    <lineage>
        <taxon>Eukaryota</taxon>
        <taxon>Fungi</taxon>
        <taxon>Dikarya</taxon>
        <taxon>Basidiomycota</taxon>
        <taxon>Agaricomycotina</taxon>
        <taxon>Agaricomycetes</taxon>
        <taxon>Agaricomycetidae</taxon>
        <taxon>Agaricales</taxon>
        <taxon>Agaricineae</taxon>
        <taxon>Psathyrellaceae</taxon>
        <taxon>Coprinellus</taxon>
    </lineage>
</organism>
<dbReference type="GO" id="GO:0016651">
    <property type="term" value="F:oxidoreductase activity, acting on NAD(P)H"/>
    <property type="evidence" value="ECO:0007669"/>
    <property type="project" value="InterPro"/>
</dbReference>
<dbReference type="Pfam" id="PF08240">
    <property type="entry name" value="ADH_N"/>
    <property type="match status" value="1"/>
</dbReference>
<dbReference type="InterPro" id="IPR013149">
    <property type="entry name" value="ADH-like_C"/>
</dbReference>
<dbReference type="PANTHER" id="PTHR45348:SF2">
    <property type="entry name" value="ZINC-TYPE ALCOHOL DEHYDROGENASE-LIKE PROTEIN C2E1P3.01"/>
    <property type="match status" value="1"/>
</dbReference>
<proteinExistence type="predicted"/>
<evidence type="ECO:0000259" key="1">
    <source>
        <dbReference type="SMART" id="SM00829"/>
    </source>
</evidence>
<dbReference type="SMART" id="SM00829">
    <property type="entry name" value="PKS_ER"/>
    <property type="match status" value="1"/>
</dbReference>
<dbReference type="InterPro" id="IPR036291">
    <property type="entry name" value="NAD(P)-bd_dom_sf"/>
</dbReference>
<dbReference type="OrthoDB" id="3233595at2759"/>
<dbReference type="InterPro" id="IPR011032">
    <property type="entry name" value="GroES-like_sf"/>
</dbReference>
<dbReference type="PANTHER" id="PTHR45348">
    <property type="entry name" value="HYPOTHETICAL OXIDOREDUCTASE (EUROFUNG)"/>
    <property type="match status" value="1"/>
</dbReference>
<dbReference type="SUPFAM" id="SSF50129">
    <property type="entry name" value="GroES-like"/>
    <property type="match status" value="1"/>
</dbReference>
<evidence type="ECO:0000313" key="2">
    <source>
        <dbReference type="EMBL" id="TEB33445.1"/>
    </source>
</evidence>
<feature type="domain" description="Enoyl reductase (ER)" evidence="1">
    <location>
        <begin position="17"/>
        <end position="325"/>
    </location>
</feature>
<comment type="caution">
    <text evidence="2">The sequence shown here is derived from an EMBL/GenBank/DDBJ whole genome shotgun (WGS) entry which is preliminary data.</text>
</comment>
<dbReference type="CDD" id="cd08249">
    <property type="entry name" value="enoyl_reductase_like"/>
    <property type="match status" value="1"/>
</dbReference>
<dbReference type="EMBL" id="QPFP01000012">
    <property type="protein sequence ID" value="TEB33445.1"/>
    <property type="molecule type" value="Genomic_DNA"/>
</dbReference>
<dbReference type="SUPFAM" id="SSF51735">
    <property type="entry name" value="NAD(P)-binding Rossmann-fold domains"/>
    <property type="match status" value="1"/>
</dbReference>
<evidence type="ECO:0000313" key="3">
    <source>
        <dbReference type="Proteomes" id="UP000298030"/>
    </source>
</evidence>